<dbReference type="Gene3D" id="3.20.20.140">
    <property type="entry name" value="Metal-dependent hydrolases"/>
    <property type="match status" value="1"/>
</dbReference>
<name>A0A151WQF2_9HYME</name>
<sequence length="343" mass="38779">MFNLKSLKDGKVTDGVYAHINRYFAFSSRHNDLPWNIRKFLKNQLREFRFDDLSDIHPWSRSAWSHTDLKRLRQGMVAAQFWSAYVPCSSQHLDSVQLALEQIDLIRRLVNKHADSMVLVTTAEGIERAHKEARLASLIGVEGGHAVGASLAVLRMLYELGARYLTLTHTCNTPWCPIVESHVIKFDTAERSTTAPCTASNWPLELNERKSHDATFNGACPPSSSSFAIKSGDVAKTCSHDSRVESKDSAMRRPIMGSVIDYRYHYCHRIIAPFVTALGDTPLMRTIVSVVLPRVLELTPKARRTSSIIPIYIRYLTLLRLYTLPTVVIAISRAPRENWDGVM</sequence>
<dbReference type="PROSITE" id="PS51365">
    <property type="entry name" value="RENAL_DIPEPTIDASE_2"/>
    <property type="match status" value="1"/>
</dbReference>
<keyword evidence="1" id="KW-0336">GPI-anchor</keyword>
<keyword evidence="1" id="KW-1015">Disulfide bond</keyword>
<keyword evidence="3" id="KW-1185">Reference proteome</keyword>
<dbReference type="Proteomes" id="UP000075809">
    <property type="component" value="Unassembled WGS sequence"/>
</dbReference>
<keyword evidence="1" id="KW-0472">Membrane</keyword>
<keyword evidence="1" id="KW-0862">Zinc</keyword>
<comment type="subcellular location">
    <subcellularLocation>
        <location evidence="1">Membrane</location>
        <topology evidence="1">Lipid-anchor</topology>
        <topology evidence="1">GPI-anchor</topology>
    </subcellularLocation>
</comment>
<comment type="catalytic activity">
    <reaction evidence="1">
        <text>an L-aminoacyl-L-amino acid + H2O = 2 an L-alpha-amino acid</text>
        <dbReference type="Rhea" id="RHEA:48940"/>
        <dbReference type="ChEBI" id="CHEBI:15377"/>
        <dbReference type="ChEBI" id="CHEBI:59869"/>
        <dbReference type="ChEBI" id="CHEBI:77460"/>
        <dbReference type="EC" id="3.4.13.19"/>
    </reaction>
</comment>
<dbReference type="PANTHER" id="PTHR10443:SF46">
    <property type="entry name" value="DIPEPTIDASE"/>
    <property type="match status" value="1"/>
</dbReference>
<dbReference type="InterPro" id="IPR008257">
    <property type="entry name" value="Pept_M19"/>
</dbReference>
<dbReference type="SUPFAM" id="SSF51556">
    <property type="entry name" value="Metallo-dependent hydrolases"/>
    <property type="match status" value="1"/>
</dbReference>
<gene>
    <name evidence="2" type="ORF">ALC60_10821</name>
</gene>
<keyword evidence="1" id="KW-0325">Glycoprotein</keyword>
<dbReference type="EMBL" id="KQ982831">
    <property type="protein sequence ID" value="KYQ50084.1"/>
    <property type="molecule type" value="Genomic_DNA"/>
</dbReference>
<dbReference type="GO" id="GO:0070573">
    <property type="term" value="F:metallodipeptidase activity"/>
    <property type="evidence" value="ECO:0007669"/>
    <property type="project" value="InterPro"/>
</dbReference>
<dbReference type="EC" id="3.4.13.19" evidence="1"/>
<keyword evidence="1" id="KW-0479">Metal-binding</keyword>
<dbReference type="AlphaFoldDB" id="A0A151WQF2"/>
<keyword evidence="1" id="KW-0482">Metalloprotease</keyword>
<reference evidence="2 3" key="1">
    <citation type="submission" date="2015-09" db="EMBL/GenBank/DDBJ databases">
        <title>Trachymyrmex zeteki WGS genome.</title>
        <authorList>
            <person name="Nygaard S."/>
            <person name="Hu H."/>
            <person name="Boomsma J."/>
            <person name="Zhang G."/>
        </authorList>
    </citation>
    <scope>NUCLEOTIDE SEQUENCE [LARGE SCALE GENOMIC DNA]</scope>
    <source>
        <strain evidence="2">Tzet28-1</strain>
        <tissue evidence="2">Whole body</tissue>
    </source>
</reference>
<dbReference type="GO" id="GO:0006508">
    <property type="term" value="P:proteolysis"/>
    <property type="evidence" value="ECO:0007669"/>
    <property type="project" value="UniProtKB-KW"/>
</dbReference>
<evidence type="ECO:0000256" key="1">
    <source>
        <dbReference type="RuleBase" id="RU341113"/>
    </source>
</evidence>
<keyword evidence="1" id="KW-0645">Protease</keyword>
<organism evidence="2 3">
    <name type="scientific">Mycetomoellerius zeteki</name>
    <dbReference type="NCBI Taxonomy" id="64791"/>
    <lineage>
        <taxon>Eukaryota</taxon>
        <taxon>Metazoa</taxon>
        <taxon>Ecdysozoa</taxon>
        <taxon>Arthropoda</taxon>
        <taxon>Hexapoda</taxon>
        <taxon>Insecta</taxon>
        <taxon>Pterygota</taxon>
        <taxon>Neoptera</taxon>
        <taxon>Endopterygota</taxon>
        <taxon>Hymenoptera</taxon>
        <taxon>Apocrita</taxon>
        <taxon>Aculeata</taxon>
        <taxon>Formicoidea</taxon>
        <taxon>Formicidae</taxon>
        <taxon>Myrmicinae</taxon>
        <taxon>Mycetomoellerius</taxon>
    </lineage>
</organism>
<dbReference type="InterPro" id="IPR032466">
    <property type="entry name" value="Metal_Hydrolase"/>
</dbReference>
<accession>A0A151WQF2</accession>
<comment type="subunit">
    <text evidence="1">Homodimer; disulfide-linked.</text>
</comment>
<protein>
    <recommendedName>
        <fullName evidence="1">Dipeptidase</fullName>
        <ecNumber evidence="1">3.4.13.19</ecNumber>
    </recommendedName>
</protein>
<dbReference type="GO" id="GO:0098552">
    <property type="term" value="C:side of membrane"/>
    <property type="evidence" value="ECO:0007669"/>
    <property type="project" value="UniProtKB-KW"/>
</dbReference>
<dbReference type="PANTHER" id="PTHR10443">
    <property type="entry name" value="MICROSOMAL DIPEPTIDASE"/>
    <property type="match status" value="1"/>
</dbReference>
<comment type="cofactor">
    <cofactor evidence="1">
        <name>Zn(2+)</name>
        <dbReference type="ChEBI" id="CHEBI:29105"/>
    </cofactor>
</comment>
<evidence type="ECO:0000313" key="3">
    <source>
        <dbReference type="Proteomes" id="UP000075809"/>
    </source>
</evidence>
<keyword evidence="1" id="KW-0224">Dipeptidase</keyword>
<keyword evidence="1" id="KW-0378">Hydrolase</keyword>
<dbReference type="STRING" id="64791.A0A151WQF2"/>
<dbReference type="Pfam" id="PF01244">
    <property type="entry name" value="Peptidase_M19"/>
    <property type="match status" value="1"/>
</dbReference>
<dbReference type="GO" id="GO:0046872">
    <property type="term" value="F:metal ion binding"/>
    <property type="evidence" value="ECO:0007669"/>
    <property type="project" value="UniProtKB-UniRule"/>
</dbReference>
<evidence type="ECO:0000313" key="2">
    <source>
        <dbReference type="EMBL" id="KYQ50084.1"/>
    </source>
</evidence>
<comment type="similarity">
    <text evidence="1">Belongs to the metallo-dependent hydrolases superfamily. Peptidase M19 family.</text>
</comment>
<keyword evidence="1" id="KW-0449">Lipoprotein</keyword>
<proteinExistence type="inferred from homology"/>